<evidence type="ECO:0000313" key="3">
    <source>
        <dbReference type="Proteomes" id="UP000026921"/>
    </source>
</evidence>
<dbReference type="PANTHER" id="PTHR30050:SF4">
    <property type="entry name" value="ATP-BINDING PROTEIN RV3427C IN INSERTION SEQUENCE-RELATED"/>
    <property type="match status" value="1"/>
</dbReference>
<organism evidence="2 3">
    <name type="scientific">Apilactobacillus kunkeei EFB6</name>
    <dbReference type="NCBI Taxonomy" id="1419324"/>
    <lineage>
        <taxon>Bacteria</taxon>
        <taxon>Bacillati</taxon>
        <taxon>Bacillota</taxon>
        <taxon>Bacilli</taxon>
        <taxon>Lactobacillales</taxon>
        <taxon>Lactobacillaceae</taxon>
        <taxon>Apilactobacillus</taxon>
    </lineage>
</organism>
<evidence type="ECO:0000313" key="2">
    <source>
        <dbReference type="EMBL" id="KDB00576.1"/>
    </source>
</evidence>
<dbReference type="InterPro" id="IPR002611">
    <property type="entry name" value="IstB_ATP-bd"/>
</dbReference>
<dbReference type="Pfam" id="PF01695">
    <property type="entry name" value="IstB_IS21"/>
    <property type="match status" value="1"/>
</dbReference>
<feature type="domain" description="AAA+ ATPase" evidence="1">
    <location>
        <begin position="117"/>
        <end position="249"/>
    </location>
</feature>
<dbReference type="RefSeq" id="WP_034534907.1">
    <property type="nucleotide sequence ID" value="NZ_AZBY01000020.1"/>
</dbReference>
<dbReference type="EMBL" id="AZBY01000020">
    <property type="protein sequence ID" value="KDB00576.1"/>
    <property type="molecule type" value="Genomic_DNA"/>
</dbReference>
<dbReference type="GO" id="GO:0006260">
    <property type="term" value="P:DNA replication"/>
    <property type="evidence" value="ECO:0007669"/>
    <property type="project" value="TreeGrafter"/>
</dbReference>
<gene>
    <name evidence="2" type="ORF">LAKU_20c00210</name>
</gene>
<dbReference type="PANTHER" id="PTHR30050">
    <property type="entry name" value="CHROMOSOMAL REPLICATION INITIATOR PROTEIN DNAA"/>
    <property type="match status" value="1"/>
</dbReference>
<accession>A0A836YUW4</accession>
<dbReference type="InterPro" id="IPR003593">
    <property type="entry name" value="AAA+_ATPase"/>
</dbReference>
<reference evidence="2 3" key="1">
    <citation type="journal article" date="2015" name="Stand. Genomic Sci.">
        <title>High quality draft genome of Lactobacillus kunkeei EFB6, isolated from a German European foulbrood outbreak of honeybees.</title>
        <authorList>
            <person name="Djukic M."/>
            <person name="Poehlein A."/>
            <person name="Strauss J."/>
            <person name="Tann F.J."/>
            <person name="Leimbach A."/>
            <person name="Hoppert M."/>
            <person name="Daniel R."/>
        </authorList>
    </citation>
    <scope>NUCLEOTIDE SEQUENCE [LARGE SCALE GENOMIC DNA]</scope>
    <source>
        <strain evidence="2 3">EFB6</strain>
    </source>
</reference>
<sequence length="268" mass="31014">MQNVSNKINDYWFNRRVDEKCEIHGCNLYKVDFPEEQLICWKCLSETVETRKKNEGVEFSKIIKKRKSKDVLKRDSILTDYDLKAANFNNFKPNNDETTEALNKARNIAGEYLVKDNKFNTLITGVPGRGKSHLAMSILKAVNDYSDEPQSCLFISTDELFRRIKESFNYADNKYSEGNMTRLLTKVDLLVLDDLGSESSMNRDKAASDFVQRTLFGILNARKRTIITTNLNAIELSNMYNDKLVSRMEKGIQGHIIKFTDKTEDYRK</sequence>
<dbReference type="Gene3D" id="3.40.50.300">
    <property type="entry name" value="P-loop containing nucleotide triphosphate hydrolases"/>
    <property type="match status" value="1"/>
</dbReference>
<dbReference type="Proteomes" id="UP000026921">
    <property type="component" value="Unassembled WGS sequence"/>
</dbReference>
<dbReference type="SUPFAM" id="SSF52540">
    <property type="entry name" value="P-loop containing nucleoside triphosphate hydrolases"/>
    <property type="match status" value="1"/>
</dbReference>
<dbReference type="GO" id="GO:0005524">
    <property type="term" value="F:ATP binding"/>
    <property type="evidence" value="ECO:0007669"/>
    <property type="project" value="InterPro"/>
</dbReference>
<name>A0A836YUW4_9LACO</name>
<dbReference type="SMART" id="SM00382">
    <property type="entry name" value="AAA"/>
    <property type="match status" value="1"/>
</dbReference>
<comment type="caution">
    <text evidence="2">The sequence shown here is derived from an EMBL/GenBank/DDBJ whole genome shotgun (WGS) entry which is preliminary data.</text>
</comment>
<evidence type="ECO:0000259" key="1">
    <source>
        <dbReference type="SMART" id="SM00382"/>
    </source>
</evidence>
<proteinExistence type="predicted"/>
<protein>
    <submittedName>
        <fullName evidence="2">DNA replication protein</fullName>
    </submittedName>
</protein>
<dbReference type="AlphaFoldDB" id="A0A836YUW4"/>
<dbReference type="InterPro" id="IPR027417">
    <property type="entry name" value="P-loop_NTPase"/>
</dbReference>